<sequence length="80" mass="8859">MDLRPKRPPENSTRCNISHRSIALLKDFPAISNLVFANKAILNLDKSRNPIPPSSFGTDRAVSKNTNANHFSLLSSITKI</sequence>
<evidence type="ECO:0000313" key="2">
    <source>
        <dbReference type="Proteomes" id="UP000828251"/>
    </source>
</evidence>
<reference evidence="1 2" key="1">
    <citation type="journal article" date="2021" name="Plant Biotechnol. J.">
        <title>Multi-omics assisted identification of the key and species-specific regulatory components of drought-tolerant mechanisms in Gossypium stocksii.</title>
        <authorList>
            <person name="Yu D."/>
            <person name="Ke L."/>
            <person name="Zhang D."/>
            <person name="Wu Y."/>
            <person name="Sun Y."/>
            <person name="Mei J."/>
            <person name="Sun J."/>
            <person name="Sun Y."/>
        </authorList>
    </citation>
    <scope>NUCLEOTIDE SEQUENCE [LARGE SCALE GENOMIC DNA]</scope>
    <source>
        <strain evidence="2">cv. E1</strain>
        <tissue evidence="1">Leaf</tissue>
    </source>
</reference>
<dbReference type="AlphaFoldDB" id="A0A9D3U898"/>
<keyword evidence="2" id="KW-1185">Reference proteome</keyword>
<name>A0A9D3U898_9ROSI</name>
<organism evidence="1 2">
    <name type="scientific">Gossypium stocksii</name>
    <dbReference type="NCBI Taxonomy" id="47602"/>
    <lineage>
        <taxon>Eukaryota</taxon>
        <taxon>Viridiplantae</taxon>
        <taxon>Streptophyta</taxon>
        <taxon>Embryophyta</taxon>
        <taxon>Tracheophyta</taxon>
        <taxon>Spermatophyta</taxon>
        <taxon>Magnoliopsida</taxon>
        <taxon>eudicotyledons</taxon>
        <taxon>Gunneridae</taxon>
        <taxon>Pentapetalae</taxon>
        <taxon>rosids</taxon>
        <taxon>malvids</taxon>
        <taxon>Malvales</taxon>
        <taxon>Malvaceae</taxon>
        <taxon>Malvoideae</taxon>
        <taxon>Gossypium</taxon>
    </lineage>
</organism>
<dbReference type="EMBL" id="JAIQCV010000013">
    <property type="protein sequence ID" value="KAH1031813.1"/>
    <property type="molecule type" value="Genomic_DNA"/>
</dbReference>
<proteinExistence type="predicted"/>
<comment type="caution">
    <text evidence="1">The sequence shown here is derived from an EMBL/GenBank/DDBJ whole genome shotgun (WGS) entry which is preliminary data.</text>
</comment>
<evidence type="ECO:0000313" key="1">
    <source>
        <dbReference type="EMBL" id="KAH1031813.1"/>
    </source>
</evidence>
<gene>
    <name evidence="1" type="ORF">J1N35_043987</name>
</gene>
<accession>A0A9D3U898</accession>
<dbReference type="Proteomes" id="UP000828251">
    <property type="component" value="Unassembled WGS sequence"/>
</dbReference>
<protein>
    <submittedName>
        <fullName evidence="1">Uncharacterized protein</fullName>
    </submittedName>
</protein>